<evidence type="ECO:0000313" key="1">
    <source>
        <dbReference type="EMBL" id="KAJ5161958.1"/>
    </source>
</evidence>
<organism evidence="1 2">
    <name type="scientific">Penicillium capsulatum</name>
    <dbReference type="NCBI Taxonomy" id="69766"/>
    <lineage>
        <taxon>Eukaryota</taxon>
        <taxon>Fungi</taxon>
        <taxon>Dikarya</taxon>
        <taxon>Ascomycota</taxon>
        <taxon>Pezizomycotina</taxon>
        <taxon>Eurotiomycetes</taxon>
        <taxon>Eurotiomycetidae</taxon>
        <taxon>Eurotiales</taxon>
        <taxon>Aspergillaceae</taxon>
        <taxon>Penicillium</taxon>
    </lineage>
</organism>
<dbReference type="CDD" id="cd12148">
    <property type="entry name" value="fungal_TF_MHR"/>
    <property type="match status" value="1"/>
</dbReference>
<reference evidence="1" key="2">
    <citation type="journal article" date="2023" name="IMA Fungus">
        <title>Comparative genomic study of the Penicillium genus elucidates a diverse pangenome and 15 lateral gene transfer events.</title>
        <authorList>
            <person name="Petersen C."/>
            <person name="Sorensen T."/>
            <person name="Nielsen M.R."/>
            <person name="Sondergaard T.E."/>
            <person name="Sorensen J.L."/>
            <person name="Fitzpatrick D.A."/>
            <person name="Frisvad J.C."/>
            <person name="Nielsen K.L."/>
        </authorList>
    </citation>
    <scope>NUCLEOTIDE SEQUENCE</scope>
    <source>
        <strain evidence="1">IBT 21917</strain>
    </source>
</reference>
<dbReference type="OrthoDB" id="1925334at2759"/>
<dbReference type="AlphaFoldDB" id="A0A9W9LLQ4"/>
<comment type="caution">
    <text evidence="1">The sequence shown here is derived from an EMBL/GenBank/DDBJ whole genome shotgun (WGS) entry which is preliminary data.</text>
</comment>
<proteinExistence type="predicted"/>
<protein>
    <recommendedName>
        <fullName evidence="3">Transcription factor domain-containing protein</fullName>
    </recommendedName>
</protein>
<name>A0A9W9LLQ4_9EURO</name>
<evidence type="ECO:0008006" key="3">
    <source>
        <dbReference type="Google" id="ProtNLM"/>
    </source>
</evidence>
<dbReference type="Proteomes" id="UP001146351">
    <property type="component" value="Unassembled WGS sequence"/>
</dbReference>
<reference evidence="1" key="1">
    <citation type="submission" date="2022-11" db="EMBL/GenBank/DDBJ databases">
        <authorList>
            <person name="Petersen C."/>
        </authorList>
    </citation>
    <scope>NUCLEOTIDE SEQUENCE</scope>
    <source>
        <strain evidence="1">IBT 21917</strain>
    </source>
</reference>
<gene>
    <name evidence="1" type="ORF">N7492_007350</name>
</gene>
<keyword evidence="2" id="KW-1185">Reference proteome</keyword>
<dbReference type="EMBL" id="JAPQKO010000005">
    <property type="protein sequence ID" value="KAJ5161958.1"/>
    <property type="molecule type" value="Genomic_DNA"/>
</dbReference>
<evidence type="ECO:0000313" key="2">
    <source>
        <dbReference type="Proteomes" id="UP001146351"/>
    </source>
</evidence>
<accession>A0A9W9LLQ4</accession>
<sequence length="221" mass="25112">MRLLRHFDHLFMASQADGTGAMSGPTGDESIAMKDRVRLWYLIFISDQHLSILHNCDPLLRSDKEIALGWEIFLTHADSTNSDVRITSQVALLVIMSQVRDRLGSDQEASVPPSLSNQIVQYSRPLDRWLTKFSALFKPDPHIGDFPKRGLQLHYQFGKLYLGYQVFKGFKGESIPPHFIPAANMAHQAAVAIFEMILHEELQYNLVAMPHYFQCPATPDM</sequence>